<name>A0AAN6M8A8_9PEZI</name>
<dbReference type="Proteomes" id="UP001303889">
    <property type="component" value="Unassembled WGS sequence"/>
</dbReference>
<accession>A0AAN6M8A8</accession>
<keyword evidence="2" id="KW-1185">Reference proteome</keyword>
<evidence type="ECO:0000313" key="2">
    <source>
        <dbReference type="Proteomes" id="UP001303889"/>
    </source>
</evidence>
<protein>
    <submittedName>
        <fullName evidence="1">Uncharacterized protein</fullName>
    </submittedName>
</protein>
<reference evidence="1" key="1">
    <citation type="journal article" date="2023" name="Mol. Phylogenet. Evol.">
        <title>Genome-scale phylogeny and comparative genomics of the fungal order Sordariales.</title>
        <authorList>
            <person name="Hensen N."/>
            <person name="Bonometti L."/>
            <person name="Westerberg I."/>
            <person name="Brannstrom I.O."/>
            <person name="Guillou S."/>
            <person name="Cros-Aarteil S."/>
            <person name="Calhoun S."/>
            <person name="Haridas S."/>
            <person name="Kuo A."/>
            <person name="Mondo S."/>
            <person name="Pangilinan J."/>
            <person name="Riley R."/>
            <person name="LaButti K."/>
            <person name="Andreopoulos B."/>
            <person name="Lipzen A."/>
            <person name="Chen C."/>
            <person name="Yan M."/>
            <person name="Daum C."/>
            <person name="Ng V."/>
            <person name="Clum A."/>
            <person name="Steindorff A."/>
            <person name="Ohm R.A."/>
            <person name="Martin F."/>
            <person name="Silar P."/>
            <person name="Natvig D.O."/>
            <person name="Lalanne C."/>
            <person name="Gautier V."/>
            <person name="Ament-Velasquez S.L."/>
            <person name="Kruys A."/>
            <person name="Hutchinson M.I."/>
            <person name="Powell A.J."/>
            <person name="Barry K."/>
            <person name="Miller A.N."/>
            <person name="Grigoriev I.V."/>
            <person name="Debuchy R."/>
            <person name="Gladieux P."/>
            <person name="Hiltunen Thoren M."/>
            <person name="Johannesson H."/>
        </authorList>
    </citation>
    <scope>NUCLEOTIDE SEQUENCE</scope>
    <source>
        <strain evidence="1">CBS 103.79</strain>
    </source>
</reference>
<sequence>VFFGTPHKGADPMRGWRRLVCLVGWAFGVRYNKEAVKNIQPGAPSLRELDERFQLLAEGRRWGVHLFQEEVGLRRLSGKKLSALVCCSAQD</sequence>
<dbReference type="AlphaFoldDB" id="A0AAN6M8A8"/>
<comment type="caution">
    <text evidence="1">The sequence shown here is derived from an EMBL/GenBank/DDBJ whole genome shotgun (WGS) entry which is preliminary data.</text>
</comment>
<gene>
    <name evidence="1" type="ORF">C8A05DRAFT_20435</name>
</gene>
<dbReference type="EMBL" id="MU856481">
    <property type="protein sequence ID" value="KAK3896632.1"/>
    <property type="molecule type" value="Genomic_DNA"/>
</dbReference>
<proteinExistence type="predicted"/>
<feature type="non-terminal residue" evidence="1">
    <location>
        <position position="1"/>
    </location>
</feature>
<organism evidence="1 2">
    <name type="scientific">Staphylotrichum tortipilum</name>
    <dbReference type="NCBI Taxonomy" id="2831512"/>
    <lineage>
        <taxon>Eukaryota</taxon>
        <taxon>Fungi</taxon>
        <taxon>Dikarya</taxon>
        <taxon>Ascomycota</taxon>
        <taxon>Pezizomycotina</taxon>
        <taxon>Sordariomycetes</taxon>
        <taxon>Sordariomycetidae</taxon>
        <taxon>Sordariales</taxon>
        <taxon>Chaetomiaceae</taxon>
        <taxon>Staphylotrichum</taxon>
    </lineage>
</organism>
<evidence type="ECO:0000313" key="1">
    <source>
        <dbReference type="EMBL" id="KAK3896632.1"/>
    </source>
</evidence>
<reference evidence="1" key="2">
    <citation type="submission" date="2023-05" db="EMBL/GenBank/DDBJ databases">
        <authorList>
            <consortium name="Lawrence Berkeley National Laboratory"/>
            <person name="Steindorff A."/>
            <person name="Hensen N."/>
            <person name="Bonometti L."/>
            <person name="Westerberg I."/>
            <person name="Brannstrom I.O."/>
            <person name="Guillou S."/>
            <person name="Cros-Aarteil S."/>
            <person name="Calhoun S."/>
            <person name="Haridas S."/>
            <person name="Kuo A."/>
            <person name="Mondo S."/>
            <person name="Pangilinan J."/>
            <person name="Riley R."/>
            <person name="Labutti K."/>
            <person name="Andreopoulos B."/>
            <person name="Lipzen A."/>
            <person name="Chen C."/>
            <person name="Yanf M."/>
            <person name="Daum C."/>
            <person name="Ng V."/>
            <person name="Clum A."/>
            <person name="Ohm R."/>
            <person name="Martin F."/>
            <person name="Silar P."/>
            <person name="Natvig D."/>
            <person name="Lalanne C."/>
            <person name="Gautier V."/>
            <person name="Ament-Velasquez S.L."/>
            <person name="Kruys A."/>
            <person name="Hutchinson M.I."/>
            <person name="Powell A.J."/>
            <person name="Barry K."/>
            <person name="Miller A.N."/>
            <person name="Grigoriev I.V."/>
            <person name="Debuchy R."/>
            <person name="Gladieux P."/>
            <person name="Thoren M.H."/>
            <person name="Johannesson H."/>
        </authorList>
    </citation>
    <scope>NUCLEOTIDE SEQUENCE</scope>
    <source>
        <strain evidence="1">CBS 103.79</strain>
    </source>
</reference>